<sequence>MLQNYKSQYIFRSSIEHRIGGAFKEPTAPIEPCSHHGYKRHRYPGSASSTPLIQLSTPESVVSAWLRKPGQGFSWGQQWSASVGHVQGVGFGRDKLEIRAQSSRVLESL</sequence>
<dbReference type="HOGENOM" id="CLU_2188606_0_0_1"/>
<protein>
    <submittedName>
        <fullName evidence="1">Late blight resistance protein</fullName>
    </submittedName>
</protein>
<dbReference type="Proteomes" id="UP000011115">
    <property type="component" value="Unassembled WGS sequence"/>
</dbReference>
<reference evidence="2" key="1">
    <citation type="journal article" date="2011" name="Nature">
        <title>Genome sequence and analysis of the tuber crop potato.</title>
        <authorList>
            <consortium name="The Potato Genome Sequencing Consortium"/>
        </authorList>
    </citation>
    <scope>NUCLEOTIDE SEQUENCE [LARGE SCALE GENOMIC DNA]</scope>
    <source>
        <strain evidence="2">cv. DM1-3 516 R44</strain>
    </source>
</reference>
<evidence type="ECO:0000313" key="1">
    <source>
        <dbReference type="EnsemblPlants" id="PGSC0003DMT400089770"/>
    </source>
</evidence>
<accession>M1DIW1</accession>
<keyword evidence="2" id="KW-1185">Reference proteome</keyword>
<dbReference type="InParanoid" id="M1DIW1"/>
<reference evidence="1" key="2">
    <citation type="submission" date="2015-06" db="UniProtKB">
        <authorList>
            <consortium name="EnsemblPlants"/>
        </authorList>
    </citation>
    <scope>IDENTIFICATION</scope>
    <source>
        <strain evidence="1">DM1-3 516 R44</strain>
    </source>
</reference>
<proteinExistence type="predicted"/>
<dbReference type="EnsemblPlants" id="PGSC0003DMT400089770">
    <property type="protein sequence ID" value="PGSC0003DMT400089770"/>
    <property type="gene ID" value="PGSC0003DMG400039341"/>
</dbReference>
<dbReference type="AlphaFoldDB" id="M1DIW1"/>
<organism evidence="1 2">
    <name type="scientific">Solanum tuberosum</name>
    <name type="common">Potato</name>
    <dbReference type="NCBI Taxonomy" id="4113"/>
    <lineage>
        <taxon>Eukaryota</taxon>
        <taxon>Viridiplantae</taxon>
        <taxon>Streptophyta</taxon>
        <taxon>Embryophyta</taxon>
        <taxon>Tracheophyta</taxon>
        <taxon>Spermatophyta</taxon>
        <taxon>Magnoliopsida</taxon>
        <taxon>eudicotyledons</taxon>
        <taxon>Gunneridae</taxon>
        <taxon>Pentapetalae</taxon>
        <taxon>asterids</taxon>
        <taxon>lamiids</taxon>
        <taxon>Solanales</taxon>
        <taxon>Solanaceae</taxon>
        <taxon>Solanoideae</taxon>
        <taxon>Solaneae</taxon>
        <taxon>Solanum</taxon>
    </lineage>
</organism>
<name>M1DIW1_SOLTU</name>
<dbReference type="PaxDb" id="4113-PGSC0003DMT400089770"/>
<dbReference type="Gramene" id="PGSC0003DMT400089770">
    <property type="protein sequence ID" value="PGSC0003DMT400089770"/>
    <property type="gene ID" value="PGSC0003DMG400039341"/>
</dbReference>
<evidence type="ECO:0000313" key="2">
    <source>
        <dbReference type="Proteomes" id="UP000011115"/>
    </source>
</evidence>